<gene>
    <name evidence="1" type="ORF">SCHPADRAFT_891752</name>
</gene>
<accession>A0A0H2RNZ0</accession>
<evidence type="ECO:0000313" key="2">
    <source>
        <dbReference type="Proteomes" id="UP000053477"/>
    </source>
</evidence>
<dbReference type="InParanoid" id="A0A0H2RNZ0"/>
<evidence type="ECO:0000313" key="1">
    <source>
        <dbReference type="EMBL" id="KLO11188.1"/>
    </source>
</evidence>
<dbReference type="EMBL" id="KQ086006">
    <property type="protein sequence ID" value="KLO11188.1"/>
    <property type="molecule type" value="Genomic_DNA"/>
</dbReference>
<dbReference type="Proteomes" id="UP000053477">
    <property type="component" value="Unassembled WGS sequence"/>
</dbReference>
<organism evidence="1 2">
    <name type="scientific">Schizopora paradoxa</name>
    <dbReference type="NCBI Taxonomy" id="27342"/>
    <lineage>
        <taxon>Eukaryota</taxon>
        <taxon>Fungi</taxon>
        <taxon>Dikarya</taxon>
        <taxon>Basidiomycota</taxon>
        <taxon>Agaricomycotina</taxon>
        <taxon>Agaricomycetes</taxon>
        <taxon>Hymenochaetales</taxon>
        <taxon>Schizoporaceae</taxon>
        <taxon>Schizopora</taxon>
    </lineage>
</organism>
<protein>
    <submittedName>
        <fullName evidence="1">Uncharacterized protein</fullName>
    </submittedName>
</protein>
<dbReference type="AlphaFoldDB" id="A0A0H2RNZ0"/>
<sequence>MYGDLTYHDADLLEKIHEREDFQSLYNRQSHLDFESNIIPVIAMRWDESLERLGCTFDADKTVVAYVQDRTFNPNIATVNSYGIRCLIEDIFLRGISNVPQASSNKVFIVESVSLWKMYYGEPEGIAVKIRLRDYERRRYGMEIRYKMAWKDVVLGILIRRSLVN</sequence>
<proteinExistence type="predicted"/>
<name>A0A0H2RNZ0_9AGAM</name>
<keyword evidence="2" id="KW-1185">Reference proteome</keyword>
<reference evidence="1 2" key="1">
    <citation type="submission" date="2015-04" db="EMBL/GenBank/DDBJ databases">
        <title>Complete genome sequence of Schizopora paradoxa KUC8140, a cosmopolitan wood degrader in East Asia.</title>
        <authorList>
            <consortium name="DOE Joint Genome Institute"/>
            <person name="Min B."/>
            <person name="Park H."/>
            <person name="Jang Y."/>
            <person name="Kim J.-J."/>
            <person name="Kim K.H."/>
            <person name="Pangilinan J."/>
            <person name="Lipzen A."/>
            <person name="Riley R."/>
            <person name="Grigoriev I.V."/>
            <person name="Spatafora J.W."/>
            <person name="Choi I.-G."/>
        </authorList>
    </citation>
    <scope>NUCLEOTIDE SEQUENCE [LARGE SCALE GENOMIC DNA]</scope>
    <source>
        <strain evidence="1 2">KUC8140</strain>
    </source>
</reference>